<name>A0A6N9TMA8_DISTH</name>
<accession>A0A6N9TMA8</accession>
<evidence type="ECO:0000313" key="2">
    <source>
        <dbReference type="EMBL" id="NDY42412.1"/>
    </source>
</evidence>
<dbReference type="RefSeq" id="WP_163298552.1">
    <property type="nucleotide sequence ID" value="NZ_JAAGRR010000054.1"/>
</dbReference>
<gene>
    <name evidence="2" type="ORF">G3N55_06095</name>
</gene>
<protein>
    <recommendedName>
        <fullName evidence="4">DUF1573 domain-containing protein</fullName>
    </recommendedName>
</protein>
<keyword evidence="1" id="KW-0732">Signal</keyword>
<keyword evidence="3" id="KW-1185">Reference proteome</keyword>
<reference evidence="2 3" key="1">
    <citation type="submission" date="2020-02" db="EMBL/GenBank/DDBJ databases">
        <title>Comparative genomics of sulfur disproportionating microorganisms.</title>
        <authorList>
            <person name="Ward L.M."/>
            <person name="Bertran E."/>
            <person name="Johnston D.T."/>
        </authorList>
    </citation>
    <scope>NUCLEOTIDE SEQUENCE [LARGE SCALE GENOMIC DNA]</scope>
    <source>
        <strain evidence="2 3">DSM 100025</strain>
    </source>
</reference>
<proteinExistence type="predicted"/>
<feature type="signal peptide" evidence="1">
    <location>
        <begin position="1"/>
        <end position="26"/>
    </location>
</feature>
<dbReference type="Proteomes" id="UP000469346">
    <property type="component" value="Unassembled WGS sequence"/>
</dbReference>
<organism evidence="2 3">
    <name type="scientific">Dissulfurirhabdus thermomarina</name>
    <dbReference type="NCBI Taxonomy" id="1765737"/>
    <lineage>
        <taxon>Bacteria</taxon>
        <taxon>Deltaproteobacteria</taxon>
        <taxon>Dissulfurirhabdaceae</taxon>
        <taxon>Dissulfurirhabdus</taxon>
    </lineage>
</organism>
<evidence type="ECO:0008006" key="4">
    <source>
        <dbReference type="Google" id="ProtNLM"/>
    </source>
</evidence>
<dbReference type="AlphaFoldDB" id="A0A6N9TMA8"/>
<feature type="chain" id="PRO_5027085302" description="DUF1573 domain-containing protein" evidence="1">
    <location>
        <begin position="27"/>
        <end position="175"/>
    </location>
</feature>
<dbReference type="EMBL" id="JAAGRR010000054">
    <property type="protein sequence ID" value="NDY42412.1"/>
    <property type="molecule type" value="Genomic_DNA"/>
</dbReference>
<evidence type="ECO:0000313" key="3">
    <source>
        <dbReference type="Proteomes" id="UP000469346"/>
    </source>
</evidence>
<evidence type="ECO:0000256" key="1">
    <source>
        <dbReference type="SAM" id="SignalP"/>
    </source>
</evidence>
<sequence>MKKTTSLAPLALALAAGAALATAALAGPPIRTAPVGIQVQKTKIDPSKLHFAADLQIYSLGAKNSCPCQPAGVDAMLLPNLEVVVTSQTPGIQAAGTITVTYFDLMQGRSVTRSIPFSGLAQASRKTFSISNTPLLVRKSAGIRAEIRPAPPVQEKNPADNVRIIHQCMSSYVVQ</sequence>
<comment type="caution">
    <text evidence="2">The sequence shown here is derived from an EMBL/GenBank/DDBJ whole genome shotgun (WGS) entry which is preliminary data.</text>
</comment>